<dbReference type="EMBL" id="ML179841">
    <property type="protein sequence ID" value="THU81087.1"/>
    <property type="molecule type" value="Genomic_DNA"/>
</dbReference>
<feature type="region of interest" description="Disordered" evidence="1">
    <location>
        <begin position="409"/>
        <end position="499"/>
    </location>
</feature>
<feature type="compositionally biased region" description="Basic residues" evidence="1">
    <location>
        <begin position="129"/>
        <end position="140"/>
    </location>
</feature>
<feature type="compositionally biased region" description="Basic and acidic residues" evidence="1">
    <location>
        <begin position="454"/>
        <end position="465"/>
    </location>
</feature>
<evidence type="ECO:0000313" key="3">
    <source>
        <dbReference type="Proteomes" id="UP000297245"/>
    </source>
</evidence>
<keyword evidence="3" id="KW-1185">Reference proteome</keyword>
<proteinExistence type="predicted"/>
<feature type="compositionally biased region" description="Basic residues" evidence="1">
    <location>
        <begin position="426"/>
        <end position="436"/>
    </location>
</feature>
<reference evidence="2 3" key="1">
    <citation type="journal article" date="2019" name="Nat. Ecol. Evol.">
        <title>Megaphylogeny resolves global patterns of mushroom evolution.</title>
        <authorList>
            <person name="Varga T."/>
            <person name="Krizsan K."/>
            <person name="Foldi C."/>
            <person name="Dima B."/>
            <person name="Sanchez-Garcia M."/>
            <person name="Sanchez-Ramirez S."/>
            <person name="Szollosi G.J."/>
            <person name="Szarkandi J.G."/>
            <person name="Papp V."/>
            <person name="Albert L."/>
            <person name="Andreopoulos W."/>
            <person name="Angelini C."/>
            <person name="Antonin V."/>
            <person name="Barry K.W."/>
            <person name="Bougher N.L."/>
            <person name="Buchanan P."/>
            <person name="Buyck B."/>
            <person name="Bense V."/>
            <person name="Catcheside P."/>
            <person name="Chovatia M."/>
            <person name="Cooper J."/>
            <person name="Damon W."/>
            <person name="Desjardin D."/>
            <person name="Finy P."/>
            <person name="Geml J."/>
            <person name="Haridas S."/>
            <person name="Hughes K."/>
            <person name="Justo A."/>
            <person name="Karasinski D."/>
            <person name="Kautmanova I."/>
            <person name="Kiss B."/>
            <person name="Kocsube S."/>
            <person name="Kotiranta H."/>
            <person name="LaButti K.M."/>
            <person name="Lechner B.E."/>
            <person name="Liimatainen K."/>
            <person name="Lipzen A."/>
            <person name="Lukacs Z."/>
            <person name="Mihaltcheva S."/>
            <person name="Morgado L.N."/>
            <person name="Niskanen T."/>
            <person name="Noordeloos M.E."/>
            <person name="Ohm R.A."/>
            <person name="Ortiz-Santana B."/>
            <person name="Ovrebo C."/>
            <person name="Racz N."/>
            <person name="Riley R."/>
            <person name="Savchenko A."/>
            <person name="Shiryaev A."/>
            <person name="Soop K."/>
            <person name="Spirin V."/>
            <person name="Szebenyi C."/>
            <person name="Tomsovsky M."/>
            <person name="Tulloss R.E."/>
            <person name="Uehling J."/>
            <person name="Grigoriev I.V."/>
            <person name="Vagvolgyi C."/>
            <person name="Papp T."/>
            <person name="Martin F.M."/>
            <person name="Miettinen O."/>
            <person name="Hibbett D.S."/>
            <person name="Nagy L.G."/>
        </authorList>
    </citation>
    <scope>NUCLEOTIDE SEQUENCE [LARGE SCALE GENOMIC DNA]</scope>
    <source>
        <strain evidence="2 3">CBS 962.96</strain>
    </source>
</reference>
<feature type="region of interest" description="Disordered" evidence="1">
    <location>
        <begin position="1"/>
        <end position="26"/>
    </location>
</feature>
<feature type="region of interest" description="Disordered" evidence="1">
    <location>
        <begin position="91"/>
        <end position="144"/>
    </location>
</feature>
<sequence length="576" mass="65819">MPKSRKGKTVTQTRRSKEAKKSRKVVSRAYFQGEPLELLESYFPKYLATFGNREAFWDELKGEWIRRFPKELTPEERERVVGLKKRLRLDGYKDKKTEGDDTSGDESSDEEPLKDTTQRGDEPVDKGKAKASVHRVSRANRQKELERTAEENALLARDIDFDVKVKSWFNNRQSKSKTSKMPSLWSGFEKILDKKALGMQPQPTPPWRFYQSHSDYKDKIFSQYQELHSDVFDKGHWLKNYGTVAKSLYEEETEEVKKTIAEEAKARFEEELAEYEELLNGDWEDTEDLAIIESRREQLPALITQVVELACKLCHTSFSGVFMGSNVDPSGDKNKIFTASILAGKTSGPNPQCFDEWDPVGYKFHHVKSFTQFFIACSRMEKGLPVTPPTYNPEQLNQDFVNFELPFPLGIKTNTSQEPGPSKQSGNRKGKKHAKHASASADEDSDGEVEDDNYDKLDASGKENNEEQVDTPPSTPKLQKNRRLGPNLQAELESMETKERRLRMGQLRSLDAVSFEIENNKAKNRKFMKALNLDTAVQDLTSLMMKGTGSKPKTRPSKKGTSVLRRSARQAEKERS</sequence>
<feature type="region of interest" description="Disordered" evidence="1">
    <location>
        <begin position="543"/>
        <end position="576"/>
    </location>
</feature>
<feature type="compositionally biased region" description="Basic residues" evidence="1">
    <location>
        <begin position="17"/>
        <end position="26"/>
    </location>
</feature>
<dbReference type="Proteomes" id="UP000297245">
    <property type="component" value="Unassembled WGS sequence"/>
</dbReference>
<protein>
    <submittedName>
        <fullName evidence="2">Uncharacterized protein</fullName>
    </submittedName>
</protein>
<feature type="compositionally biased region" description="Basic and acidic residues" evidence="1">
    <location>
        <begin position="111"/>
        <end position="128"/>
    </location>
</feature>
<evidence type="ECO:0000256" key="1">
    <source>
        <dbReference type="SAM" id="MobiDB-lite"/>
    </source>
</evidence>
<organism evidence="2 3">
    <name type="scientific">Dendrothele bispora (strain CBS 962.96)</name>
    <dbReference type="NCBI Taxonomy" id="1314807"/>
    <lineage>
        <taxon>Eukaryota</taxon>
        <taxon>Fungi</taxon>
        <taxon>Dikarya</taxon>
        <taxon>Basidiomycota</taxon>
        <taxon>Agaricomycotina</taxon>
        <taxon>Agaricomycetes</taxon>
        <taxon>Agaricomycetidae</taxon>
        <taxon>Agaricales</taxon>
        <taxon>Agaricales incertae sedis</taxon>
        <taxon>Dendrothele</taxon>
    </lineage>
</organism>
<feature type="compositionally biased region" description="Polar residues" evidence="1">
    <location>
        <begin position="412"/>
        <end position="425"/>
    </location>
</feature>
<gene>
    <name evidence="2" type="ORF">K435DRAFT_873695</name>
</gene>
<dbReference type="AlphaFoldDB" id="A0A4S8KYH0"/>
<feature type="compositionally biased region" description="Acidic residues" evidence="1">
    <location>
        <begin position="100"/>
        <end position="110"/>
    </location>
</feature>
<name>A0A4S8KYH0_DENBC</name>
<evidence type="ECO:0000313" key="2">
    <source>
        <dbReference type="EMBL" id="THU81087.1"/>
    </source>
</evidence>
<feature type="compositionally biased region" description="Acidic residues" evidence="1">
    <location>
        <begin position="441"/>
        <end position="453"/>
    </location>
</feature>
<accession>A0A4S8KYH0</accession>